<feature type="region of interest" description="Disordered" evidence="2">
    <location>
        <begin position="157"/>
        <end position="218"/>
    </location>
</feature>
<keyword evidence="4" id="KW-1185">Reference proteome</keyword>
<dbReference type="SUPFAM" id="SSF47794">
    <property type="entry name" value="Rad51 N-terminal domain-like"/>
    <property type="match status" value="1"/>
</dbReference>
<dbReference type="InterPro" id="IPR010995">
    <property type="entry name" value="DNA_repair_Rad51/TF_NusA_a-hlx"/>
</dbReference>
<name>A0A1I4G3S7_9EURY</name>
<reference evidence="4" key="1">
    <citation type="submission" date="2016-10" db="EMBL/GenBank/DDBJ databases">
        <authorList>
            <person name="Varghese N."/>
            <person name="Submissions S."/>
        </authorList>
    </citation>
    <scope>NUCLEOTIDE SEQUENCE [LARGE SCALE GENOMIC DNA]</scope>
    <source>
        <strain evidence="4">CGMCC 1.7738</strain>
    </source>
</reference>
<evidence type="ECO:0000313" key="4">
    <source>
        <dbReference type="Proteomes" id="UP000199607"/>
    </source>
</evidence>
<feature type="compositionally biased region" description="Low complexity" evidence="2">
    <location>
        <begin position="199"/>
        <end position="218"/>
    </location>
</feature>
<dbReference type="AlphaFoldDB" id="A0A1I4G3S7"/>
<dbReference type="RefSeq" id="WP_089870194.1">
    <property type="nucleotide sequence ID" value="NZ_FOTC01000003.1"/>
</dbReference>
<evidence type="ECO:0000256" key="2">
    <source>
        <dbReference type="SAM" id="MobiDB-lite"/>
    </source>
</evidence>
<feature type="compositionally biased region" description="Basic and acidic residues" evidence="2">
    <location>
        <begin position="160"/>
        <end position="176"/>
    </location>
</feature>
<dbReference type="GO" id="GO:0000166">
    <property type="term" value="F:nucleotide binding"/>
    <property type="evidence" value="ECO:0007669"/>
    <property type="project" value="InterPro"/>
</dbReference>
<evidence type="ECO:0000256" key="1">
    <source>
        <dbReference type="SAM" id="Coils"/>
    </source>
</evidence>
<dbReference type="Proteomes" id="UP000199607">
    <property type="component" value="Unassembled WGS sequence"/>
</dbReference>
<feature type="coiled-coil region" evidence="1">
    <location>
        <begin position="69"/>
        <end position="110"/>
    </location>
</feature>
<sequence>MKVILDDGMTIDCGGYKALDSGIVLTEDKKRKHVIGFVPHDEVRFILPDDVLAEREHDDGTTEFVYVPDDERQRRIEELETEVARLEADVANDEATIADLEAQMAEIEAERAAETEPEDLTVIDGIGPKYAERLEAAGITTFRALREAAVEDVVEATGVSDERAERWITATKRGETSSEGDEEAAAEGGKAESEESTDSTESTDAAKSTESASAEATD</sequence>
<gene>
    <name evidence="3" type="ORF">SAMN04487950_2978</name>
</gene>
<dbReference type="Pfam" id="PF14520">
    <property type="entry name" value="HHH_5"/>
    <property type="match status" value="1"/>
</dbReference>
<protein>
    <submittedName>
        <fullName evidence="3">Helix-hairpin-helix domain-containing protein</fullName>
    </submittedName>
</protein>
<evidence type="ECO:0000313" key="3">
    <source>
        <dbReference type="EMBL" id="SFL23711.1"/>
    </source>
</evidence>
<organism evidence="3 4">
    <name type="scientific">Halogranum rubrum</name>
    <dbReference type="NCBI Taxonomy" id="553466"/>
    <lineage>
        <taxon>Archaea</taxon>
        <taxon>Methanobacteriati</taxon>
        <taxon>Methanobacteriota</taxon>
        <taxon>Stenosarchaea group</taxon>
        <taxon>Halobacteria</taxon>
        <taxon>Halobacteriales</taxon>
        <taxon>Haloferacaceae</taxon>
    </lineage>
</organism>
<proteinExistence type="predicted"/>
<dbReference type="Gene3D" id="1.10.150.20">
    <property type="entry name" value="5' to 3' exonuclease, C-terminal subdomain"/>
    <property type="match status" value="1"/>
</dbReference>
<accession>A0A1I4G3S7</accession>
<keyword evidence="1" id="KW-0175">Coiled coil</keyword>
<dbReference type="EMBL" id="FOTC01000003">
    <property type="protein sequence ID" value="SFL23711.1"/>
    <property type="molecule type" value="Genomic_DNA"/>
</dbReference>